<evidence type="ECO:0000313" key="1">
    <source>
        <dbReference type="Proteomes" id="UP000887565"/>
    </source>
</evidence>
<dbReference type="AlphaFoldDB" id="A0A915HHU4"/>
<evidence type="ECO:0000313" key="2">
    <source>
        <dbReference type="WBParaSite" id="nRc.2.0.1.t01208-RA"/>
    </source>
</evidence>
<name>A0A915HHU4_ROMCU</name>
<reference evidence="2" key="1">
    <citation type="submission" date="2022-11" db="UniProtKB">
        <authorList>
            <consortium name="WormBaseParasite"/>
        </authorList>
    </citation>
    <scope>IDENTIFICATION</scope>
</reference>
<organism evidence="1 2">
    <name type="scientific">Romanomermis culicivorax</name>
    <name type="common">Nematode worm</name>
    <dbReference type="NCBI Taxonomy" id="13658"/>
    <lineage>
        <taxon>Eukaryota</taxon>
        <taxon>Metazoa</taxon>
        <taxon>Ecdysozoa</taxon>
        <taxon>Nematoda</taxon>
        <taxon>Enoplea</taxon>
        <taxon>Dorylaimia</taxon>
        <taxon>Mermithida</taxon>
        <taxon>Mermithoidea</taxon>
        <taxon>Mermithidae</taxon>
        <taxon>Romanomermis</taxon>
    </lineage>
</organism>
<dbReference type="WBParaSite" id="nRc.2.0.1.t01208-RA">
    <property type="protein sequence ID" value="nRc.2.0.1.t01208-RA"/>
    <property type="gene ID" value="nRc.2.0.1.g01208"/>
</dbReference>
<protein>
    <submittedName>
        <fullName evidence="2">Uncharacterized protein</fullName>
    </submittedName>
</protein>
<sequence>MAINLETKQSFDVNIFPDCGNAKSVSYWLESRKALSVFVSNRIKELKIWNDIQYEYVKTEENPADVATCIFDKEVEAVVK</sequence>
<proteinExistence type="predicted"/>
<accession>A0A915HHU4</accession>
<dbReference type="Proteomes" id="UP000887565">
    <property type="component" value="Unplaced"/>
</dbReference>
<keyword evidence="1" id="KW-1185">Reference proteome</keyword>